<dbReference type="PROSITE" id="PS00218">
    <property type="entry name" value="AMINO_ACID_PERMEASE_1"/>
    <property type="match status" value="1"/>
</dbReference>
<organism evidence="11 12">
    <name type="scientific">Saccharopolyspora karakumensis</name>
    <dbReference type="NCBI Taxonomy" id="2530386"/>
    <lineage>
        <taxon>Bacteria</taxon>
        <taxon>Bacillati</taxon>
        <taxon>Actinomycetota</taxon>
        <taxon>Actinomycetes</taxon>
        <taxon>Pseudonocardiales</taxon>
        <taxon>Pseudonocardiaceae</taxon>
        <taxon>Saccharopolyspora</taxon>
    </lineage>
</organism>
<feature type="transmembrane region" description="Helical" evidence="9">
    <location>
        <begin position="142"/>
        <end position="160"/>
    </location>
</feature>
<dbReference type="InterPro" id="IPR004841">
    <property type="entry name" value="AA-permease/SLC12A_dom"/>
</dbReference>
<dbReference type="Gene3D" id="1.20.1740.10">
    <property type="entry name" value="Amino acid/polyamine transporter I"/>
    <property type="match status" value="1"/>
</dbReference>
<dbReference type="PANTHER" id="PTHR43495">
    <property type="entry name" value="GABA PERMEASE"/>
    <property type="match status" value="1"/>
</dbReference>
<dbReference type="FunFam" id="1.20.1740.10:FF:000001">
    <property type="entry name" value="Amino acid permease"/>
    <property type="match status" value="1"/>
</dbReference>
<dbReference type="Pfam" id="PF00324">
    <property type="entry name" value="AA_permease"/>
    <property type="match status" value="1"/>
</dbReference>
<gene>
    <name evidence="11" type="ORF">E1202_11525</name>
</gene>
<dbReference type="PIRSF" id="PIRSF006060">
    <property type="entry name" value="AA_transporter"/>
    <property type="match status" value="1"/>
</dbReference>
<keyword evidence="5" id="KW-0029">Amino-acid transport</keyword>
<evidence type="ECO:0000256" key="3">
    <source>
        <dbReference type="ARBA" id="ARBA00022448"/>
    </source>
</evidence>
<dbReference type="GO" id="GO:0016020">
    <property type="term" value="C:membrane"/>
    <property type="evidence" value="ECO:0007669"/>
    <property type="project" value="UniProtKB-SubCell"/>
</dbReference>
<comment type="subcellular location">
    <subcellularLocation>
        <location evidence="1">Membrane</location>
        <topology evidence="1">Multi-pass membrane protein</topology>
    </subcellularLocation>
</comment>
<evidence type="ECO:0000256" key="4">
    <source>
        <dbReference type="ARBA" id="ARBA00022692"/>
    </source>
</evidence>
<keyword evidence="7 9" id="KW-0472">Membrane</keyword>
<feature type="transmembrane region" description="Helical" evidence="9">
    <location>
        <begin position="382"/>
        <end position="405"/>
    </location>
</feature>
<evidence type="ECO:0000256" key="9">
    <source>
        <dbReference type="SAM" id="Phobius"/>
    </source>
</evidence>
<feature type="transmembrane region" description="Helical" evidence="9">
    <location>
        <begin position="340"/>
        <end position="361"/>
    </location>
</feature>
<dbReference type="PANTHER" id="PTHR43495:SF5">
    <property type="entry name" value="GAMMA-AMINOBUTYRIC ACID PERMEASE"/>
    <property type="match status" value="1"/>
</dbReference>
<dbReference type="GO" id="GO:0055085">
    <property type="term" value="P:transmembrane transport"/>
    <property type="evidence" value="ECO:0007669"/>
    <property type="project" value="InterPro"/>
</dbReference>
<proteinExistence type="inferred from homology"/>
<keyword evidence="6 9" id="KW-1133">Transmembrane helix</keyword>
<comment type="similarity">
    <text evidence="2">Belongs to the amino acid-polyamine-organocation (APC) superfamily. Amino acid transporter (AAT) (TC 2.A.3.1) family.</text>
</comment>
<feature type="transmembrane region" description="Helical" evidence="9">
    <location>
        <begin position="109"/>
        <end position="130"/>
    </location>
</feature>
<feature type="region of interest" description="Disordered" evidence="8">
    <location>
        <begin position="435"/>
        <end position="477"/>
    </location>
</feature>
<feature type="transmembrane region" description="Helical" evidence="9">
    <location>
        <begin position="411"/>
        <end position="428"/>
    </location>
</feature>
<keyword evidence="4 9" id="KW-0812">Transmembrane</keyword>
<feature type="compositionally biased region" description="Basic and acidic residues" evidence="8">
    <location>
        <begin position="459"/>
        <end position="477"/>
    </location>
</feature>
<evidence type="ECO:0000256" key="2">
    <source>
        <dbReference type="ARBA" id="ARBA00008583"/>
    </source>
</evidence>
<protein>
    <submittedName>
        <fullName evidence="11">Amino acid permease</fullName>
    </submittedName>
</protein>
<keyword evidence="3" id="KW-0813">Transport</keyword>
<feature type="transmembrane region" description="Helical" evidence="9">
    <location>
        <begin position="317"/>
        <end position="334"/>
    </location>
</feature>
<evidence type="ECO:0000256" key="1">
    <source>
        <dbReference type="ARBA" id="ARBA00004141"/>
    </source>
</evidence>
<dbReference type="GO" id="GO:0006865">
    <property type="term" value="P:amino acid transport"/>
    <property type="evidence" value="ECO:0007669"/>
    <property type="project" value="UniProtKB-KW"/>
</dbReference>
<feature type="transmembrane region" description="Helical" evidence="9">
    <location>
        <begin position="29"/>
        <end position="48"/>
    </location>
</feature>
<feature type="transmembrane region" description="Helical" evidence="9">
    <location>
        <begin position="253"/>
        <end position="281"/>
    </location>
</feature>
<reference evidence="11 12" key="1">
    <citation type="submission" date="2019-03" db="EMBL/GenBank/DDBJ databases">
        <title>Draft genome sequences of novel Actinobacteria.</title>
        <authorList>
            <person name="Sahin N."/>
            <person name="Ay H."/>
            <person name="Saygin H."/>
        </authorList>
    </citation>
    <scope>NUCLEOTIDE SEQUENCE [LARGE SCALE GENOMIC DNA]</scope>
    <source>
        <strain evidence="11 12">5K548</strain>
    </source>
</reference>
<evidence type="ECO:0000256" key="8">
    <source>
        <dbReference type="SAM" id="MobiDB-lite"/>
    </source>
</evidence>
<dbReference type="InterPro" id="IPR004840">
    <property type="entry name" value="Amino_acid_permease_CS"/>
</dbReference>
<sequence>MNLIALGGVIGAGLFVGSGVVIHQTGPAAVVSFLLAGVLTVLIMRMLAEMTVARPALGSFYVYAREVLGNRAGFSVGWMYWYFFVIVVAVEAVAGGQILQLWLPEVPLWALSGGLLTLLAGTNLVSARSYGEFEYWFSSIKVLAIVCFLLVGGLYLLGFWPGANGGLSNLTAHGGFAPMGIGAVLAAVVPCVAFYTGAEIVTIAAAESAEPRRAVARAMKSIILRVVGFYVGSVFVVVAVVPWNSPDTEISPYAAVLSALNVPAVTTVMNAIVLTAVLSCLNSALYTSSRMLFALTRNNDAPRSLTKIGRGGVPRRAILAGTVVGYVSVLAAYLSPGVVFAFLVNSYGAVALFVYLLIAIAQVRMRRKLEREDPEALTLRMWLFPWLSYTTIALMGVIIAAMAILPDSRTQFWVSLGTLAVILIGYEIRRRAHPDMPARTDVPSTRQPLAARDTPPSETARRPHAVDTPRAEVRRTD</sequence>
<feature type="transmembrane region" description="Helical" evidence="9">
    <location>
        <begin position="180"/>
        <end position="201"/>
    </location>
</feature>
<feature type="transmembrane region" description="Helical" evidence="9">
    <location>
        <begin position="222"/>
        <end position="241"/>
    </location>
</feature>
<evidence type="ECO:0000259" key="10">
    <source>
        <dbReference type="Pfam" id="PF00324"/>
    </source>
</evidence>
<dbReference type="EMBL" id="SMLA01000012">
    <property type="protein sequence ID" value="TDD89466.1"/>
    <property type="molecule type" value="Genomic_DNA"/>
</dbReference>
<accession>A0A4R5BUV2</accession>
<dbReference type="AlphaFoldDB" id="A0A4R5BUV2"/>
<evidence type="ECO:0000256" key="6">
    <source>
        <dbReference type="ARBA" id="ARBA00022989"/>
    </source>
</evidence>
<evidence type="ECO:0000313" key="12">
    <source>
        <dbReference type="Proteomes" id="UP000294723"/>
    </source>
</evidence>
<dbReference type="RefSeq" id="WP_132682826.1">
    <property type="nucleotide sequence ID" value="NZ_SMLA01000012.1"/>
</dbReference>
<feature type="domain" description="Amino acid permease/ SLC12A" evidence="10">
    <location>
        <begin position="3"/>
        <end position="433"/>
    </location>
</feature>
<name>A0A4R5BUV2_9PSEU</name>
<dbReference type="Proteomes" id="UP000294723">
    <property type="component" value="Unassembled WGS sequence"/>
</dbReference>
<evidence type="ECO:0000256" key="7">
    <source>
        <dbReference type="ARBA" id="ARBA00023136"/>
    </source>
</evidence>
<comment type="caution">
    <text evidence="11">The sequence shown here is derived from an EMBL/GenBank/DDBJ whole genome shotgun (WGS) entry which is preliminary data.</text>
</comment>
<evidence type="ECO:0000313" key="11">
    <source>
        <dbReference type="EMBL" id="TDD89466.1"/>
    </source>
</evidence>
<keyword evidence="12" id="KW-1185">Reference proteome</keyword>
<evidence type="ECO:0000256" key="5">
    <source>
        <dbReference type="ARBA" id="ARBA00022970"/>
    </source>
</evidence>